<keyword evidence="3" id="KW-0285">Flavoprotein</keyword>
<dbReference type="EMBL" id="BLZA01000043">
    <property type="protein sequence ID" value="GHJ89466.1"/>
    <property type="molecule type" value="Genomic_DNA"/>
</dbReference>
<dbReference type="InterPro" id="IPR036188">
    <property type="entry name" value="FAD/NAD-bd_sf"/>
</dbReference>
<feature type="domain" description="FAD dependent oxidoreductase" evidence="7">
    <location>
        <begin position="15"/>
        <end position="410"/>
    </location>
</feature>
<evidence type="ECO:0000256" key="6">
    <source>
        <dbReference type="SAM" id="MobiDB-lite"/>
    </source>
</evidence>
<feature type="region of interest" description="Disordered" evidence="6">
    <location>
        <begin position="424"/>
        <end position="460"/>
    </location>
</feature>
<evidence type="ECO:0000256" key="1">
    <source>
        <dbReference type="ARBA" id="ARBA00001974"/>
    </source>
</evidence>
<evidence type="ECO:0000313" key="8">
    <source>
        <dbReference type="EMBL" id="GHJ89466.1"/>
    </source>
</evidence>
<dbReference type="InterPro" id="IPR006076">
    <property type="entry name" value="FAD-dep_OxRdtase"/>
</dbReference>
<dbReference type="GO" id="GO:0050660">
    <property type="term" value="F:flavin adenine dinucleotide binding"/>
    <property type="evidence" value="ECO:0007669"/>
    <property type="project" value="InterPro"/>
</dbReference>
<name>A0A8H3TYZ2_9TREE</name>
<comment type="caution">
    <text evidence="8">The sequence shown here is derived from an EMBL/GenBank/DDBJ whole genome shotgun (WGS) entry which is preliminary data.</text>
</comment>
<evidence type="ECO:0000259" key="7">
    <source>
        <dbReference type="Pfam" id="PF01266"/>
    </source>
</evidence>
<accession>A0A8H3TYZ2</accession>
<evidence type="ECO:0000256" key="3">
    <source>
        <dbReference type="ARBA" id="ARBA00022630"/>
    </source>
</evidence>
<protein>
    <recommendedName>
        <fullName evidence="7">FAD dependent oxidoreductase domain-containing protein</fullName>
    </recommendedName>
</protein>
<keyword evidence="4" id="KW-0274">FAD</keyword>
<evidence type="ECO:0000256" key="5">
    <source>
        <dbReference type="ARBA" id="ARBA00023002"/>
    </source>
</evidence>
<dbReference type="PANTHER" id="PTHR10961">
    <property type="entry name" value="PEROXISOMAL SARCOSINE OXIDASE"/>
    <property type="match status" value="1"/>
</dbReference>
<comment type="similarity">
    <text evidence="2">Belongs to the MSOX/MTOX family.</text>
</comment>
<comment type="cofactor">
    <cofactor evidence="1">
        <name>FAD</name>
        <dbReference type="ChEBI" id="CHEBI:57692"/>
    </cofactor>
</comment>
<evidence type="ECO:0000313" key="9">
    <source>
        <dbReference type="Proteomes" id="UP000620104"/>
    </source>
</evidence>
<dbReference type="Gene3D" id="3.50.50.60">
    <property type="entry name" value="FAD/NAD(P)-binding domain"/>
    <property type="match status" value="1"/>
</dbReference>
<dbReference type="SUPFAM" id="SSF51905">
    <property type="entry name" value="FAD/NAD(P)-binding domain"/>
    <property type="match status" value="1"/>
</dbReference>
<dbReference type="Proteomes" id="UP000620104">
    <property type="component" value="Unassembled WGS sequence"/>
</dbReference>
<keyword evidence="9" id="KW-1185">Reference proteome</keyword>
<gene>
    <name evidence="8" type="ORF">NliqN6_5868</name>
</gene>
<dbReference type="GO" id="GO:0008115">
    <property type="term" value="F:sarcosine oxidase activity"/>
    <property type="evidence" value="ECO:0007669"/>
    <property type="project" value="TreeGrafter"/>
</dbReference>
<sequence>MAVGPTSPLTHDSRIIVVGGAGTIGSSTALHLCRRGYKNVLILDVYGFPSDRAVYGPSQSAGGSDLNKIIGSSNSGTRAEITDMTMDMWRNDPVFSEHYHEVGELSAAGEPEHIASLRVSYEAKLKHPIKSKEVEWLGTREEIVKRCPHLAKASIDGWQGIWNFKAGWGAANDAVDSVGRELKRFGVNMVFGQSGTFERPMIDPVSKRCVGVIAKDGSRYEADRVVMATGAWSPSLIDLKGQCVSKCWIVAHLELSAEEAARYRSIPVVYNEEVGFCFEPRLIKDYEPGKDRWIIKLCDEFPGYTRFMESQPFGAERPVKVSVPRSHSAHPTDTVPDEGMKRLRRVVEVMLPEFAQREFVKSYMCWCTDTADAEWLFCQHPDHPGLFLATGDSGHSFVTLPSVGHQVCDLLEGTAPADRMRKWAWRPGQGDPNHTGRGGPDPLDLGDLEGWAHGDDERAE</sequence>
<dbReference type="PANTHER" id="PTHR10961:SF26">
    <property type="entry name" value="L-SACCHAROPINE OXIDASE"/>
    <property type="match status" value="1"/>
</dbReference>
<keyword evidence="5" id="KW-0560">Oxidoreductase</keyword>
<evidence type="ECO:0000256" key="2">
    <source>
        <dbReference type="ARBA" id="ARBA00010989"/>
    </source>
</evidence>
<proteinExistence type="inferred from homology"/>
<feature type="compositionally biased region" description="Basic and acidic residues" evidence="6">
    <location>
        <begin position="450"/>
        <end position="460"/>
    </location>
</feature>
<dbReference type="Gene3D" id="3.30.9.10">
    <property type="entry name" value="D-Amino Acid Oxidase, subunit A, domain 2"/>
    <property type="match status" value="1"/>
</dbReference>
<dbReference type="OrthoDB" id="2219495at2759"/>
<evidence type="ECO:0000256" key="4">
    <source>
        <dbReference type="ARBA" id="ARBA00022827"/>
    </source>
</evidence>
<dbReference type="GO" id="GO:0051698">
    <property type="term" value="F:saccharopine oxidase activity"/>
    <property type="evidence" value="ECO:0007669"/>
    <property type="project" value="TreeGrafter"/>
</dbReference>
<dbReference type="InterPro" id="IPR045170">
    <property type="entry name" value="MTOX"/>
</dbReference>
<reference evidence="8" key="1">
    <citation type="submission" date="2020-07" db="EMBL/GenBank/DDBJ databases">
        <title>Draft Genome Sequence of a Deep-Sea Yeast, Naganishia (Cryptococcus) liquefaciens strain N6.</title>
        <authorList>
            <person name="Han Y.W."/>
            <person name="Kajitani R."/>
            <person name="Morimoto H."/>
            <person name="Parhat M."/>
            <person name="Tsubouchi H."/>
            <person name="Bakenova O."/>
            <person name="Ogata M."/>
            <person name="Argunhan B."/>
            <person name="Aoki R."/>
            <person name="Kajiwara S."/>
            <person name="Itoh T."/>
            <person name="Iwasaki H."/>
        </authorList>
    </citation>
    <scope>NUCLEOTIDE SEQUENCE</scope>
    <source>
        <strain evidence="8">N6</strain>
    </source>
</reference>
<organism evidence="8 9">
    <name type="scientific">Naganishia liquefaciens</name>
    <dbReference type="NCBI Taxonomy" id="104408"/>
    <lineage>
        <taxon>Eukaryota</taxon>
        <taxon>Fungi</taxon>
        <taxon>Dikarya</taxon>
        <taxon>Basidiomycota</taxon>
        <taxon>Agaricomycotina</taxon>
        <taxon>Tremellomycetes</taxon>
        <taxon>Filobasidiales</taxon>
        <taxon>Filobasidiaceae</taxon>
        <taxon>Naganishia</taxon>
    </lineage>
</organism>
<dbReference type="Pfam" id="PF01266">
    <property type="entry name" value="DAO"/>
    <property type="match status" value="1"/>
</dbReference>
<dbReference type="AlphaFoldDB" id="A0A8H3TYZ2"/>